<comment type="similarity">
    <text evidence="10">Belongs to the DEAD box helicase family.</text>
</comment>
<dbReference type="AlphaFoldDB" id="A0A0F7STA2"/>
<keyword evidence="5 10" id="KW-0378">Hydrolase</keyword>
<dbReference type="GO" id="GO:0003723">
    <property type="term" value="F:RNA binding"/>
    <property type="evidence" value="ECO:0007669"/>
    <property type="project" value="UniProtKB-UniRule"/>
</dbReference>
<dbReference type="SMART" id="SM01178">
    <property type="entry name" value="DUF4217"/>
    <property type="match status" value="1"/>
</dbReference>
<dbReference type="GO" id="GO:0006364">
    <property type="term" value="P:rRNA processing"/>
    <property type="evidence" value="ECO:0007669"/>
    <property type="project" value="UniProtKB-KW"/>
</dbReference>
<comment type="catalytic activity">
    <reaction evidence="11">
        <text>ATP + H2O = ADP + phosphate + H(+)</text>
        <dbReference type="Rhea" id="RHEA:13065"/>
        <dbReference type="ChEBI" id="CHEBI:15377"/>
        <dbReference type="ChEBI" id="CHEBI:15378"/>
        <dbReference type="ChEBI" id="CHEBI:30616"/>
        <dbReference type="ChEBI" id="CHEBI:43474"/>
        <dbReference type="ChEBI" id="CHEBI:456216"/>
        <dbReference type="EC" id="3.6.4.13"/>
    </reaction>
</comment>
<evidence type="ECO:0000256" key="8">
    <source>
        <dbReference type="ARBA" id="ARBA00022884"/>
    </source>
</evidence>
<evidence type="ECO:0000256" key="11">
    <source>
        <dbReference type="RuleBase" id="RU365068"/>
    </source>
</evidence>
<dbReference type="GO" id="GO:0003724">
    <property type="term" value="F:RNA helicase activity"/>
    <property type="evidence" value="ECO:0007669"/>
    <property type="project" value="UniProtKB-EC"/>
</dbReference>
<evidence type="ECO:0000313" key="16">
    <source>
        <dbReference type="EMBL" id="CED83268.1"/>
    </source>
</evidence>
<dbReference type="InterPro" id="IPR027417">
    <property type="entry name" value="P-loop_NTPase"/>
</dbReference>
<keyword evidence="2" id="KW-0690">Ribosome biogenesis</keyword>
<dbReference type="SMART" id="SM00490">
    <property type="entry name" value="HELICc"/>
    <property type="match status" value="1"/>
</dbReference>
<evidence type="ECO:0000256" key="10">
    <source>
        <dbReference type="RuleBase" id="RU000492"/>
    </source>
</evidence>
<dbReference type="Pfam" id="PF00271">
    <property type="entry name" value="Helicase_C"/>
    <property type="match status" value="1"/>
</dbReference>
<dbReference type="InterPro" id="IPR025313">
    <property type="entry name" value="SPB4-like_CTE"/>
</dbReference>
<proteinExistence type="inferred from homology"/>
<feature type="region of interest" description="Disordered" evidence="12">
    <location>
        <begin position="1"/>
        <end position="43"/>
    </location>
</feature>
<dbReference type="Pfam" id="PF13959">
    <property type="entry name" value="CTE_SPB4"/>
    <property type="match status" value="1"/>
</dbReference>
<comment type="subcellular location">
    <subcellularLocation>
        <location evidence="1">Nucleus</location>
        <location evidence="1">Nucleolus</location>
    </subcellularLocation>
</comment>
<evidence type="ECO:0000256" key="4">
    <source>
        <dbReference type="ARBA" id="ARBA00022741"/>
    </source>
</evidence>
<dbReference type="CDD" id="cd18787">
    <property type="entry name" value="SF2_C_DEAD"/>
    <property type="match status" value="1"/>
</dbReference>
<evidence type="ECO:0000256" key="9">
    <source>
        <dbReference type="PROSITE-ProRule" id="PRU00552"/>
    </source>
</evidence>
<evidence type="ECO:0000256" key="6">
    <source>
        <dbReference type="ARBA" id="ARBA00022806"/>
    </source>
</evidence>
<reference evidence="16" key="1">
    <citation type="submission" date="2014-08" db="EMBL/GenBank/DDBJ databases">
        <authorList>
            <person name="Sharma Rahul"/>
            <person name="Thines Marco"/>
        </authorList>
    </citation>
    <scope>NUCLEOTIDE SEQUENCE</scope>
</reference>
<comment type="domain">
    <text evidence="11">The Q motif is unique to and characteristic of the DEAD box family of RNA helicases and controls ATP binding and hydrolysis.</text>
</comment>
<evidence type="ECO:0000256" key="7">
    <source>
        <dbReference type="ARBA" id="ARBA00022840"/>
    </source>
</evidence>
<organism evidence="16">
    <name type="scientific">Phaffia rhodozyma</name>
    <name type="common">Yeast</name>
    <name type="synonym">Xanthophyllomyces dendrorhous</name>
    <dbReference type="NCBI Taxonomy" id="264483"/>
    <lineage>
        <taxon>Eukaryota</taxon>
        <taxon>Fungi</taxon>
        <taxon>Dikarya</taxon>
        <taxon>Basidiomycota</taxon>
        <taxon>Agaricomycotina</taxon>
        <taxon>Tremellomycetes</taxon>
        <taxon>Cystofilobasidiales</taxon>
        <taxon>Mrakiaceae</taxon>
        <taxon>Phaffia</taxon>
    </lineage>
</organism>
<feature type="domain" description="DEAD-box RNA helicase Q" evidence="15">
    <location>
        <begin position="64"/>
        <end position="92"/>
    </location>
</feature>
<keyword evidence="7 10" id="KW-0067">ATP-binding</keyword>
<feature type="compositionally biased region" description="Acidic residues" evidence="12">
    <location>
        <begin position="738"/>
        <end position="747"/>
    </location>
</feature>
<dbReference type="GO" id="GO:0016887">
    <property type="term" value="F:ATP hydrolysis activity"/>
    <property type="evidence" value="ECO:0007669"/>
    <property type="project" value="RHEA"/>
</dbReference>
<protein>
    <recommendedName>
        <fullName evidence="11">ATP-dependent RNA helicase</fullName>
        <ecNumber evidence="11">3.6.4.13</ecNumber>
    </recommendedName>
</protein>
<dbReference type="GO" id="GO:0005524">
    <property type="term" value="F:ATP binding"/>
    <property type="evidence" value="ECO:0007669"/>
    <property type="project" value="UniProtKB-UniRule"/>
</dbReference>
<feature type="compositionally biased region" description="Basic and acidic residues" evidence="12">
    <location>
        <begin position="676"/>
        <end position="687"/>
    </location>
</feature>
<dbReference type="InterPro" id="IPR001650">
    <property type="entry name" value="Helicase_C-like"/>
</dbReference>
<keyword evidence="6 10" id="KW-0347">Helicase</keyword>
<feature type="compositionally biased region" description="Acidic residues" evidence="12">
    <location>
        <begin position="714"/>
        <end position="723"/>
    </location>
</feature>
<feature type="short sequence motif" description="Q motif" evidence="9">
    <location>
        <begin position="64"/>
        <end position="92"/>
    </location>
</feature>
<dbReference type="PROSITE" id="PS51195">
    <property type="entry name" value="Q_MOTIF"/>
    <property type="match status" value="1"/>
</dbReference>
<name>A0A0F7STA2_PHARH</name>
<keyword evidence="8 11" id="KW-0694">RNA-binding</keyword>
<dbReference type="Gene3D" id="3.40.50.300">
    <property type="entry name" value="P-loop containing nucleotide triphosphate hydrolases"/>
    <property type="match status" value="2"/>
</dbReference>
<dbReference type="PROSITE" id="PS51194">
    <property type="entry name" value="HELICASE_CTER"/>
    <property type="match status" value="1"/>
</dbReference>
<keyword evidence="3" id="KW-0698">rRNA processing</keyword>
<evidence type="ECO:0000259" key="15">
    <source>
        <dbReference type="PROSITE" id="PS51195"/>
    </source>
</evidence>
<dbReference type="InterPro" id="IPR014001">
    <property type="entry name" value="Helicase_ATP-bd"/>
</dbReference>
<feature type="compositionally biased region" description="Low complexity" evidence="12">
    <location>
        <begin position="1"/>
        <end position="15"/>
    </location>
</feature>
<dbReference type="InterPro" id="IPR000629">
    <property type="entry name" value="RNA-helicase_DEAD-box_CS"/>
</dbReference>
<evidence type="ECO:0000256" key="5">
    <source>
        <dbReference type="ARBA" id="ARBA00022801"/>
    </source>
</evidence>
<dbReference type="SMART" id="SM00487">
    <property type="entry name" value="DEXDc"/>
    <property type="match status" value="1"/>
</dbReference>
<feature type="domain" description="Helicase ATP-binding" evidence="13">
    <location>
        <begin position="95"/>
        <end position="269"/>
    </location>
</feature>
<dbReference type="PROSITE" id="PS00039">
    <property type="entry name" value="DEAD_ATP_HELICASE"/>
    <property type="match status" value="1"/>
</dbReference>
<dbReference type="EC" id="3.6.4.13" evidence="11"/>
<sequence length="786" mass="87033">MSSPAPDQASSSSKPLSKKKSSKGDKSKSSKSSGSKAIKKSREADELVELDRLVEEYDPTSPVSDFQDFPISEKTKKGLKKAFFTAPTGIQSLAVPLALKGQDILGAARTGSGKTLAFLVPLLESLYRKKWGPQDGLGALVISPTRELAIQIFEVLRKIGPYHSFSAGLVIGGKNLKDEMDRLTRMNILIATPGRLLQHMDQTVGFECDNLQMLVLDEADRILDMGFSRSLNAILEHLPKTRQTLLFSATQTKSVKDLARLSLKSPVPVSAEEKKSTEDGEESEEGKWVTPKNLEQHFAVVDLDKKLDVLFSFIKTHLKSKVIVFMSSCKQVRFVYETFCKLHPGVPLLELHGKQKQTKRLDIFHRFTTTSTCCLFATDVAARGLDFPSVDWVIQLDCPEDVDTYIHRVGRTARYESKGQALLLLCPSEEEAMSAALEAKGIEAKKIKIRESKTMSIKSQMQSFAFQDPELKYLGQRAFISYLKSIYIQKNKEIFQVGALPVEAFAESLGLPGAPQIKFISQEQAKKKKNRIKVIEVNEGEVQSADEKETILSVDKATATATPAAPAVRTKYDKMFEKKNQNILSEHYSSLIDHSADVPTDDGDDFLTLKRTDHGLDEIEDLDADAANRELSKRKLKMGASKKASLKAKGAPSKLIFDEEGGAHEIYEFVDEEEERAKKKGDEKEKFVSAQRGEMEIVDVEDREAEGLERVDYDDLSDSDSDAEGGLPDIDITGLLSDNDDDMDSASEDERPVGPPAKRQKAADAVAPAKTVMEDEEELALRLLGA</sequence>
<evidence type="ECO:0000259" key="13">
    <source>
        <dbReference type="PROSITE" id="PS51192"/>
    </source>
</evidence>
<dbReference type="InterPro" id="IPR011545">
    <property type="entry name" value="DEAD/DEAH_box_helicase_dom"/>
</dbReference>
<dbReference type="PROSITE" id="PS51192">
    <property type="entry name" value="HELICASE_ATP_BIND_1"/>
    <property type="match status" value="1"/>
</dbReference>
<feature type="region of interest" description="Disordered" evidence="12">
    <location>
        <begin position="676"/>
        <end position="771"/>
    </location>
</feature>
<evidence type="ECO:0000256" key="3">
    <source>
        <dbReference type="ARBA" id="ARBA00022552"/>
    </source>
</evidence>
<keyword evidence="4 10" id="KW-0547">Nucleotide-binding</keyword>
<dbReference type="EMBL" id="LN483142">
    <property type="protein sequence ID" value="CED83268.1"/>
    <property type="molecule type" value="Genomic_DNA"/>
</dbReference>
<comment type="function">
    <text evidence="11">RNA helicase.</text>
</comment>
<evidence type="ECO:0000256" key="1">
    <source>
        <dbReference type="ARBA" id="ARBA00004604"/>
    </source>
</evidence>
<dbReference type="GO" id="GO:0005730">
    <property type="term" value="C:nucleolus"/>
    <property type="evidence" value="ECO:0007669"/>
    <property type="project" value="UniProtKB-SubCell"/>
</dbReference>
<dbReference type="SUPFAM" id="SSF52540">
    <property type="entry name" value="P-loop containing nucleoside triphosphate hydrolases"/>
    <property type="match status" value="1"/>
</dbReference>
<dbReference type="CDD" id="cd17941">
    <property type="entry name" value="DEADc_DDX10"/>
    <property type="match status" value="1"/>
</dbReference>
<dbReference type="InterPro" id="IPR014014">
    <property type="entry name" value="RNA_helicase_DEAD_Q_motif"/>
</dbReference>
<accession>A0A0F7STA2</accession>
<evidence type="ECO:0000256" key="2">
    <source>
        <dbReference type="ARBA" id="ARBA00022517"/>
    </source>
</evidence>
<feature type="domain" description="Helicase C-terminal" evidence="14">
    <location>
        <begin position="306"/>
        <end position="461"/>
    </location>
</feature>
<dbReference type="Pfam" id="PF00270">
    <property type="entry name" value="DEAD"/>
    <property type="match status" value="1"/>
</dbReference>
<evidence type="ECO:0000256" key="12">
    <source>
        <dbReference type="SAM" id="MobiDB-lite"/>
    </source>
</evidence>
<evidence type="ECO:0000259" key="14">
    <source>
        <dbReference type="PROSITE" id="PS51194"/>
    </source>
</evidence>
<dbReference type="PANTHER" id="PTHR24031">
    <property type="entry name" value="RNA HELICASE"/>
    <property type="match status" value="1"/>
</dbReference>